<dbReference type="RefSeq" id="WP_308351123.1">
    <property type="nucleotide sequence ID" value="NZ_CP129971.1"/>
</dbReference>
<evidence type="ECO:0000256" key="1">
    <source>
        <dbReference type="SAM" id="MobiDB-lite"/>
    </source>
</evidence>
<protein>
    <submittedName>
        <fullName evidence="2">Uncharacterized protein</fullName>
    </submittedName>
</protein>
<proteinExistence type="predicted"/>
<reference evidence="2 3" key="1">
    <citation type="submission" date="2023-08" db="EMBL/GenBank/DDBJ databases">
        <title>Comparative genomics and taxonomic characterization of three novel marine species of genus Marivirga.</title>
        <authorList>
            <person name="Muhammad N."/>
            <person name="Kim S.-G."/>
        </authorList>
    </citation>
    <scope>NUCLEOTIDE SEQUENCE [LARGE SCALE GENOMIC DNA]</scope>
    <source>
        <strain evidence="2 3">BDSF4-3</strain>
    </source>
</reference>
<dbReference type="Proteomes" id="UP001230496">
    <property type="component" value="Chromosome"/>
</dbReference>
<keyword evidence="3" id="KW-1185">Reference proteome</keyword>
<dbReference type="AlphaFoldDB" id="A0AA51NCL8"/>
<gene>
    <name evidence="2" type="ORF">QYS49_34725</name>
</gene>
<evidence type="ECO:0000313" key="3">
    <source>
        <dbReference type="Proteomes" id="UP001230496"/>
    </source>
</evidence>
<dbReference type="KEGG" id="msaa:QYS49_34725"/>
<evidence type="ECO:0000313" key="2">
    <source>
        <dbReference type="EMBL" id="WMN12814.1"/>
    </source>
</evidence>
<organism evidence="2 3">
    <name type="scientific">Marivirga salinarum</name>
    <dbReference type="NCBI Taxonomy" id="3059078"/>
    <lineage>
        <taxon>Bacteria</taxon>
        <taxon>Pseudomonadati</taxon>
        <taxon>Bacteroidota</taxon>
        <taxon>Cytophagia</taxon>
        <taxon>Cytophagales</taxon>
        <taxon>Marivirgaceae</taxon>
        <taxon>Marivirga</taxon>
    </lineage>
</organism>
<feature type="region of interest" description="Disordered" evidence="1">
    <location>
        <begin position="511"/>
        <end position="532"/>
    </location>
</feature>
<accession>A0AA51NCL8</accession>
<dbReference type="EMBL" id="CP129971">
    <property type="protein sequence ID" value="WMN12814.1"/>
    <property type="molecule type" value="Genomic_DNA"/>
</dbReference>
<sequence length="532" mass="61497">MKIRSYVVDSIHSELNHYFEDSVHFQIEDISFQFLKKKIVLEKVNINLIADQKDTLASLELPNIYISWDDYWETFNNQLYKFNTLELKKVKLLLPFDFRKIKMHEASRPSFDGRFELEIKDFLVEEGEILFYDERNSETGRITTNYNLIAKELKFVKGEIPKKLQDVAKNIFLEFHDLTYFLKDDIHKLDVKKLSFDLFKQDITLISTHFRPLHSPAEFAKLKKEEANHIDIFLDSVKLKSLKWQGDSMVSINTVYTNQVELIVTKDKNYLLPDDKFVPILVDLLKESDISIDVRRCIIQNMNLSYFEIPDGSQETGTVSIANIQGEIENITNRKDSIAKHGADLVIIATGDLYGEGKLKADIRYNLNSKYGYFTVAGSLQPMSIGAINQYLAKSAPVEIASGRIDELFFSYSGGNRAVSGEMEFKYSDLKIEFHKVINEEKQGDKALSWLANIALSQQNPKQNGRFRVGKIEFERDTRKSMFSYWSNSLVSGFQSTVGLSKASRIEKLEKEEKEDKNLWQKMGFGKDKDDE</sequence>
<name>A0AA51NCL8_9BACT</name>